<dbReference type="AlphaFoldDB" id="A0A2S5T7W3"/>
<sequence>MPNASRPAGPGRPRVERRDLVREGEQILETLNPARGQVKRTGSAASRVRPSPQVGNDPVPGGPPGEEEGDGTT</sequence>
<organism evidence="2 4">
    <name type="scientific">Caldimonas thermodepolymerans</name>
    <dbReference type="NCBI Taxonomy" id="215580"/>
    <lineage>
        <taxon>Bacteria</taxon>
        <taxon>Pseudomonadati</taxon>
        <taxon>Pseudomonadota</taxon>
        <taxon>Betaproteobacteria</taxon>
        <taxon>Burkholderiales</taxon>
        <taxon>Sphaerotilaceae</taxon>
        <taxon>Caldimonas</taxon>
    </lineage>
</organism>
<dbReference type="EMBL" id="SLXF01000004">
    <property type="protein sequence ID" value="TCP07601.1"/>
    <property type="molecule type" value="Genomic_DNA"/>
</dbReference>
<reference evidence="3 5" key="2">
    <citation type="submission" date="2019-03" db="EMBL/GenBank/DDBJ databases">
        <title>Genomic Encyclopedia of Type Strains, Phase IV (KMG-IV): sequencing the most valuable type-strain genomes for metagenomic binning, comparative biology and taxonomic classification.</title>
        <authorList>
            <person name="Goeker M."/>
        </authorList>
    </citation>
    <scope>NUCLEOTIDE SEQUENCE [LARGE SCALE GENOMIC DNA]</scope>
    <source>
        <strain evidence="3 5">DSM 15264</strain>
    </source>
</reference>
<dbReference type="EMBL" id="PSNY01000003">
    <property type="protein sequence ID" value="PPE71059.1"/>
    <property type="molecule type" value="Genomic_DNA"/>
</dbReference>
<feature type="region of interest" description="Disordered" evidence="1">
    <location>
        <begin position="1"/>
        <end position="73"/>
    </location>
</feature>
<dbReference type="RefSeq" id="WP_104356320.1">
    <property type="nucleotide sequence ID" value="NZ_CALFFA010000016.1"/>
</dbReference>
<name>A0A2S5T7W3_9BURK</name>
<reference evidence="2 4" key="1">
    <citation type="submission" date="2018-02" db="EMBL/GenBank/DDBJ databases">
        <title>Reclassifiation of [Polyangium] brachysporum DSM 7029 as Guopingzhaonella breviflexa gen. nov., sp. nov., a member of the family Comamonadaceae.</title>
        <authorList>
            <person name="Tang B."/>
        </authorList>
    </citation>
    <scope>NUCLEOTIDE SEQUENCE [LARGE SCALE GENOMIC DNA]</scope>
    <source>
        <strain evidence="2 4">DSM 15344</strain>
    </source>
</reference>
<evidence type="ECO:0000256" key="1">
    <source>
        <dbReference type="SAM" id="MobiDB-lite"/>
    </source>
</evidence>
<evidence type="ECO:0000313" key="4">
    <source>
        <dbReference type="Proteomes" id="UP000239406"/>
    </source>
</evidence>
<evidence type="ECO:0000313" key="2">
    <source>
        <dbReference type="EMBL" id="PPE71059.1"/>
    </source>
</evidence>
<evidence type="ECO:0000313" key="5">
    <source>
        <dbReference type="Proteomes" id="UP000294772"/>
    </source>
</evidence>
<accession>A0A2S5T7W3</accession>
<proteinExistence type="predicted"/>
<evidence type="ECO:0000313" key="3">
    <source>
        <dbReference type="EMBL" id="TCP07601.1"/>
    </source>
</evidence>
<dbReference type="Proteomes" id="UP000239406">
    <property type="component" value="Unassembled WGS sequence"/>
</dbReference>
<comment type="caution">
    <text evidence="2">The sequence shown here is derived from an EMBL/GenBank/DDBJ whole genome shotgun (WGS) entry which is preliminary data.</text>
</comment>
<feature type="compositionally biased region" description="Basic and acidic residues" evidence="1">
    <location>
        <begin position="13"/>
        <end position="25"/>
    </location>
</feature>
<gene>
    <name evidence="2" type="ORF">C1702_03595</name>
    <name evidence="3" type="ORF">EV676_104156</name>
</gene>
<keyword evidence="4" id="KW-1185">Reference proteome</keyword>
<protein>
    <submittedName>
        <fullName evidence="2">Uncharacterized protein</fullName>
    </submittedName>
</protein>
<dbReference type="Proteomes" id="UP000294772">
    <property type="component" value="Unassembled WGS sequence"/>
</dbReference>